<dbReference type="InterPro" id="IPR029044">
    <property type="entry name" value="Nucleotide-diphossugar_trans"/>
</dbReference>
<dbReference type="Pfam" id="PF00535">
    <property type="entry name" value="Glycos_transf_2"/>
    <property type="match status" value="1"/>
</dbReference>
<dbReference type="Proteomes" id="UP000245379">
    <property type="component" value="Unassembled WGS sequence"/>
</dbReference>
<evidence type="ECO:0000313" key="2">
    <source>
        <dbReference type="EMBL" id="PWS26429.1"/>
    </source>
</evidence>
<dbReference type="OrthoDB" id="9788101at2"/>
<dbReference type="PANTHER" id="PTHR22916:SF3">
    <property type="entry name" value="UDP-GLCNAC:BETAGAL BETA-1,3-N-ACETYLGLUCOSAMINYLTRANSFERASE-LIKE PROTEIN 1"/>
    <property type="match status" value="1"/>
</dbReference>
<gene>
    <name evidence="2" type="ORF">DHW03_16750</name>
</gene>
<evidence type="ECO:0000313" key="3">
    <source>
        <dbReference type="Proteomes" id="UP000245379"/>
    </source>
</evidence>
<name>A0A317EK18_9SPHI</name>
<proteinExistence type="predicted"/>
<protein>
    <submittedName>
        <fullName evidence="2">Glycosyl transferase</fullName>
    </submittedName>
</protein>
<dbReference type="EMBL" id="QGNZ01000004">
    <property type="protein sequence ID" value="PWS26429.1"/>
    <property type="molecule type" value="Genomic_DNA"/>
</dbReference>
<dbReference type="Gene3D" id="3.90.550.10">
    <property type="entry name" value="Spore Coat Polysaccharide Biosynthesis Protein SpsA, Chain A"/>
    <property type="match status" value="1"/>
</dbReference>
<dbReference type="SUPFAM" id="SSF53448">
    <property type="entry name" value="Nucleotide-diphospho-sugar transferases"/>
    <property type="match status" value="1"/>
</dbReference>
<dbReference type="InterPro" id="IPR001173">
    <property type="entry name" value="Glyco_trans_2-like"/>
</dbReference>
<dbReference type="RefSeq" id="WP_109926995.1">
    <property type="nucleotide sequence ID" value="NZ_QGNZ01000004.1"/>
</dbReference>
<organism evidence="2 3">
    <name type="scientific">Pedobacter yonginense</name>
    <dbReference type="NCBI Taxonomy" id="651869"/>
    <lineage>
        <taxon>Bacteria</taxon>
        <taxon>Pseudomonadati</taxon>
        <taxon>Bacteroidota</taxon>
        <taxon>Sphingobacteriia</taxon>
        <taxon>Sphingobacteriales</taxon>
        <taxon>Sphingobacteriaceae</taxon>
        <taxon>Pedobacter</taxon>
    </lineage>
</organism>
<reference evidence="2 3" key="1">
    <citation type="submission" date="2018-05" db="EMBL/GenBank/DDBJ databases">
        <title>Pedobacter paludis sp. nov., isolated from wetland soil.</title>
        <authorList>
            <person name="Zhang Y."/>
            <person name="Wang G."/>
        </authorList>
    </citation>
    <scope>NUCLEOTIDE SEQUENCE [LARGE SCALE GENOMIC DNA]</scope>
    <source>
        <strain evidence="2 3">KCTC22721</strain>
    </source>
</reference>
<dbReference type="PANTHER" id="PTHR22916">
    <property type="entry name" value="GLYCOSYLTRANSFERASE"/>
    <property type="match status" value="1"/>
</dbReference>
<sequence>MKISLVTVVYNGEAFLKNCIESVIAQSYTDVEYIVIDGSSVDSTLDIIEAYRPHIHKFVSEQDRGLYDAINKGIKMASGDIVGILNADDMFASDAVLKQVAEAFIQNPHIDAVYGDLNYVHPHTLNILRTWKSRQTSWIDIGKGWMPAHPTLYLKRTLFEKLGPYALDLGTTADYDLIVRYFYKHKIVAQYLPKLMVNMRTGGLSNKSFNSRYLAFKNDYKVLKRNEIPNPMITILRKKFGKLLQFI</sequence>
<dbReference type="AlphaFoldDB" id="A0A317EK18"/>
<dbReference type="GO" id="GO:0016758">
    <property type="term" value="F:hexosyltransferase activity"/>
    <property type="evidence" value="ECO:0007669"/>
    <property type="project" value="UniProtKB-ARBA"/>
</dbReference>
<comment type="caution">
    <text evidence="2">The sequence shown here is derived from an EMBL/GenBank/DDBJ whole genome shotgun (WGS) entry which is preliminary data.</text>
</comment>
<evidence type="ECO:0000259" key="1">
    <source>
        <dbReference type="Pfam" id="PF00535"/>
    </source>
</evidence>
<feature type="domain" description="Glycosyltransferase 2-like" evidence="1">
    <location>
        <begin position="4"/>
        <end position="114"/>
    </location>
</feature>
<accession>A0A317EK18</accession>
<keyword evidence="3" id="KW-1185">Reference proteome</keyword>
<keyword evidence="2" id="KW-0808">Transferase</keyword>
<dbReference type="CDD" id="cd06433">
    <property type="entry name" value="GT_2_WfgS_like"/>
    <property type="match status" value="1"/>
</dbReference>